<accession>A0A9N8PPF6</accession>
<evidence type="ECO:0000313" key="2">
    <source>
        <dbReference type="EMBL" id="CAD0107962.1"/>
    </source>
</evidence>
<comment type="caution">
    <text evidence="2">The sequence shown here is derived from an EMBL/GenBank/DDBJ whole genome shotgun (WGS) entry which is preliminary data.</text>
</comment>
<organism evidence="2 3">
    <name type="scientific">Aureobasidium uvarum</name>
    <dbReference type="NCBI Taxonomy" id="2773716"/>
    <lineage>
        <taxon>Eukaryota</taxon>
        <taxon>Fungi</taxon>
        <taxon>Dikarya</taxon>
        <taxon>Ascomycota</taxon>
        <taxon>Pezizomycotina</taxon>
        <taxon>Dothideomycetes</taxon>
        <taxon>Dothideomycetidae</taxon>
        <taxon>Dothideales</taxon>
        <taxon>Saccotheciaceae</taxon>
        <taxon>Aureobasidium</taxon>
    </lineage>
</organism>
<gene>
    <name evidence="2" type="ORF">AWRI4620_LOCUS2217</name>
</gene>
<name>A0A9N8PPF6_9PEZI</name>
<evidence type="ECO:0000313" key="3">
    <source>
        <dbReference type="Proteomes" id="UP000745764"/>
    </source>
</evidence>
<protein>
    <submittedName>
        <fullName evidence="2">Uncharacterized protein</fullName>
    </submittedName>
</protein>
<dbReference type="OrthoDB" id="3945126at2759"/>
<dbReference type="Proteomes" id="UP000745764">
    <property type="component" value="Unassembled WGS sequence"/>
</dbReference>
<feature type="compositionally biased region" description="Basic and acidic residues" evidence="1">
    <location>
        <begin position="24"/>
        <end position="35"/>
    </location>
</feature>
<sequence length="390" mass="44414">MPAAAPGTSPDRAPEPASEAGSEFTDHAEASHQDEESVAVESDEEESNEEESGEEEPIEEESVERQSITEESVADFSEEELEERFPWIMDLVRGFSSSGDATSFRSPNPLGPIARPSWLQDSQPPRRSAQRIFGIPDSQRQNEPQIRRSTMLTQSFDMQAQQTELKPRRCVIQSHQTEIRTPQTENQTLQLGMLAEDGQPLENRVADHGLCDNFSRQPVHPESSSWSREDAAGRFLPPVTQEARQGCMAQYRDIEQEHESHICSMLLPCYNIACMRDMPGGRGCRYSDLFYSKRVDSRTLNSGSSKSGSTRPCVWGWGKILREYEREHGLFAAIIDDWEKVAAWYRERHVYDERFTGPVLVRDPPNAAEGTKYYWVPEPAQNWRERRSTL</sequence>
<feature type="region of interest" description="Disordered" evidence="1">
    <location>
        <begin position="98"/>
        <end position="127"/>
    </location>
</feature>
<dbReference type="EMBL" id="CAINUL010000002">
    <property type="protein sequence ID" value="CAD0107962.1"/>
    <property type="molecule type" value="Genomic_DNA"/>
</dbReference>
<proteinExistence type="predicted"/>
<evidence type="ECO:0000256" key="1">
    <source>
        <dbReference type="SAM" id="MobiDB-lite"/>
    </source>
</evidence>
<dbReference type="AlphaFoldDB" id="A0A9N8PPF6"/>
<feature type="region of interest" description="Disordered" evidence="1">
    <location>
        <begin position="1"/>
        <end position="79"/>
    </location>
</feature>
<keyword evidence="3" id="KW-1185">Reference proteome</keyword>
<feature type="compositionally biased region" description="Acidic residues" evidence="1">
    <location>
        <begin position="36"/>
        <end position="62"/>
    </location>
</feature>
<reference evidence="2" key="1">
    <citation type="submission" date="2020-06" db="EMBL/GenBank/DDBJ databases">
        <authorList>
            <person name="Onetto C."/>
        </authorList>
    </citation>
    <scope>NUCLEOTIDE SEQUENCE</scope>
</reference>